<evidence type="ECO:0000313" key="2">
    <source>
        <dbReference type="EMBL" id="MCZ9293285.1"/>
    </source>
</evidence>
<comment type="caution">
    <text evidence="2">The sequence shown here is derived from an EMBL/GenBank/DDBJ whole genome shotgun (WGS) entry which is preliminary data.</text>
</comment>
<dbReference type="EMBL" id="JAKMUS010000002">
    <property type="protein sequence ID" value="MCZ9293285.1"/>
    <property type="molecule type" value="Genomic_DNA"/>
</dbReference>
<proteinExistence type="predicted"/>
<evidence type="ECO:0000313" key="3">
    <source>
        <dbReference type="Proteomes" id="UP001146468"/>
    </source>
</evidence>
<feature type="transmembrane region" description="Helical" evidence="1">
    <location>
        <begin position="36"/>
        <end position="57"/>
    </location>
</feature>
<accession>A0A9X3RIV1</accession>
<gene>
    <name evidence="2" type="ORF">L8U60_02115</name>
</gene>
<organism evidence="2 3">
    <name type="scientific">Corynebacterium meitnerae</name>
    <dbReference type="NCBI Taxonomy" id="2913498"/>
    <lineage>
        <taxon>Bacteria</taxon>
        <taxon>Bacillati</taxon>
        <taxon>Actinomycetota</taxon>
        <taxon>Actinomycetes</taxon>
        <taxon>Mycobacteriales</taxon>
        <taxon>Corynebacteriaceae</taxon>
        <taxon>Corynebacterium</taxon>
    </lineage>
</organism>
<name>A0A9X3RIV1_9CORY</name>
<keyword evidence="1" id="KW-0812">Transmembrane</keyword>
<keyword evidence="1" id="KW-1133">Transmembrane helix</keyword>
<reference evidence="2" key="1">
    <citation type="submission" date="2022-02" db="EMBL/GenBank/DDBJ databases">
        <title>Corynebacterium sp. from urogenital microbiome.</title>
        <authorList>
            <person name="Cappelli E.A."/>
            <person name="Ribeiro T.G."/>
            <person name="Peixe L."/>
        </authorList>
    </citation>
    <scope>NUCLEOTIDE SEQUENCE</scope>
    <source>
        <strain evidence="2">C8Ua_172</strain>
    </source>
</reference>
<evidence type="ECO:0000256" key="1">
    <source>
        <dbReference type="SAM" id="Phobius"/>
    </source>
</evidence>
<keyword evidence="1" id="KW-0472">Membrane</keyword>
<sequence length="58" mass="5935">MGVVGSISVWMLFITAGLLVGGTWSFYQQDKKGPTVVMGILAALALAGALIVLLGAMP</sequence>
<dbReference type="AlphaFoldDB" id="A0A9X3RIV1"/>
<dbReference type="RefSeq" id="WP_269964746.1">
    <property type="nucleotide sequence ID" value="NZ_JAKMUS010000002.1"/>
</dbReference>
<feature type="transmembrane region" description="Helical" evidence="1">
    <location>
        <begin position="6"/>
        <end position="27"/>
    </location>
</feature>
<protein>
    <submittedName>
        <fullName evidence="2">Uncharacterized protein</fullName>
    </submittedName>
</protein>
<keyword evidence="3" id="KW-1185">Reference proteome</keyword>
<dbReference type="Proteomes" id="UP001146468">
    <property type="component" value="Unassembled WGS sequence"/>
</dbReference>